<proteinExistence type="predicted"/>
<evidence type="ECO:0000256" key="4">
    <source>
        <dbReference type="ARBA" id="ARBA00023239"/>
    </source>
</evidence>
<dbReference type="Gene3D" id="3.40.50.720">
    <property type="entry name" value="NAD(P)-binding Rossmann-like Domain"/>
    <property type="match status" value="1"/>
</dbReference>
<dbReference type="GO" id="GO:0042732">
    <property type="term" value="P:D-xylose metabolic process"/>
    <property type="evidence" value="ECO:0007669"/>
    <property type="project" value="InterPro"/>
</dbReference>
<dbReference type="Proteomes" id="UP000739538">
    <property type="component" value="Unassembled WGS sequence"/>
</dbReference>
<comment type="cofactor">
    <cofactor evidence="1">
        <name>NAD(+)</name>
        <dbReference type="ChEBI" id="CHEBI:57540"/>
    </cofactor>
</comment>
<feature type="compositionally biased region" description="Basic and acidic residues" evidence="5">
    <location>
        <begin position="325"/>
        <end position="346"/>
    </location>
</feature>
<gene>
    <name evidence="7" type="ORF">KDA27_08575</name>
</gene>
<protein>
    <submittedName>
        <fullName evidence="7">NAD-dependent epimerase/dehydratase family protein</fullName>
    </submittedName>
</protein>
<dbReference type="InterPro" id="IPR036291">
    <property type="entry name" value="NAD(P)-bd_dom_sf"/>
</dbReference>
<dbReference type="PANTHER" id="PTHR43078:SF6">
    <property type="entry name" value="UDP-GLUCURONIC ACID DECARBOXYLASE 1"/>
    <property type="match status" value="1"/>
</dbReference>
<dbReference type="GO" id="GO:0048040">
    <property type="term" value="F:UDP-glucuronate decarboxylase activity"/>
    <property type="evidence" value="ECO:0007669"/>
    <property type="project" value="TreeGrafter"/>
</dbReference>
<dbReference type="PANTHER" id="PTHR43078">
    <property type="entry name" value="UDP-GLUCURONIC ACID DECARBOXYLASE-RELATED"/>
    <property type="match status" value="1"/>
</dbReference>
<dbReference type="EMBL" id="JAGQHS010000034">
    <property type="protein sequence ID" value="MCA9755840.1"/>
    <property type="molecule type" value="Genomic_DNA"/>
</dbReference>
<dbReference type="AlphaFoldDB" id="A0A956SCX7"/>
<reference evidence="7" key="2">
    <citation type="journal article" date="2021" name="Microbiome">
        <title>Successional dynamics and alternative stable states in a saline activated sludge microbial community over 9 years.</title>
        <authorList>
            <person name="Wang Y."/>
            <person name="Ye J."/>
            <person name="Ju F."/>
            <person name="Liu L."/>
            <person name="Boyd J.A."/>
            <person name="Deng Y."/>
            <person name="Parks D.H."/>
            <person name="Jiang X."/>
            <person name="Yin X."/>
            <person name="Woodcroft B.J."/>
            <person name="Tyson G.W."/>
            <person name="Hugenholtz P."/>
            <person name="Polz M.F."/>
            <person name="Zhang T."/>
        </authorList>
    </citation>
    <scope>NUCLEOTIDE SEQUENCE</scope>
    <source>
        <strain evidence="7">HKST-UBA02</strain>
    </source>
</reference>
<organism evidence="7 8">
    <name type="scientific">Eiseniibacteriota bacterium</name>
    <dbReference type="NCBI Taxonomy" id="2212470"/>
    <lineage>
        <taxon>Bacteria</taxon>
        <taxon>Candidatus Eiseniibacteriota</taxon>
    </lineage>
</organism>
<keyword evidence="3" id="KW-0520">NAD</keyword>
<evidence type="ECO:0000256" key="3">
    <source>
        <dbReference type="ARBA" id="ARBA00023027"/>
    </source>
</evidence>
<evidence type="ECO:0000256" key="1">
    <source>
        <dbReference type="ARBA" id="ARBA00001911"/>
    </source>
</evidence>
<reference evidence="7" key="1">
    <citation type="submission" date="2020-04" db="EMBL/GenBank/DDBJ databases">
        <authorList>
            <person name="Zhang T."/>
        </authorList>
    </citation>
    <scope>NUCLEOTIDE SEQUENCE</scope>
    <source>
        <strain evidence="7">HKST-UBA02</strain>
    </source>
</reference>
<evidence type="ECO:0000259" key="6">
    <source>
        <dbReference type="Pfam" id="PF01370"/>
    </source>
</evidence>
<evidence type="ECO:0000256" key="5">
    <source>
        <dbReference type="SAM" id="MobiDB-lite"/>
    </source>
</evidence>
<evidence type="ECO:0000313" key="7">
    <source>
        <dbReference type="EMBL" id="MCA9755840.1"/>
    </source>
</evidence>
<evidence type="ECO:0000256" key="2">
    <source>
        <dbReference type="ARBA" id="ARBA00022793"/>
    </source>
</evidence>
<accession>A0A956SCX7</accession>
<keyword evidence="2" id="KW-0210">Decarboxylase</keyword>
<dbReference type="GO" id="GO:0070403">
    <property type="term" value="F:NAD+ binding"/>
    <property type="evidence" value="ECO:0007669"/>
    <property type="project" value="InterPro"/>
</dbReference>
<evidence type="ECO:0000313" key="8">
    <source>
        <dbReference type="Proteomes" id="UP000739538"/>
    </source>
</evidence>
<comment type="caution">
    <text evidence="7">The sequence shown here is derived from an EMBL/GenBank/DDBJ whole genome shotgun (WGS) entry which is preliminary data.</text>
</comment>
<sequence length="365" mass="39006">MTGGAGFIGSHLVDELVRRGRTVRVLDNLSTGRKANIDGHALAGTVDLVVGDVRDPETLAYAARGCSTIFHLAASVGVGEVTRAPLSCLENNLEGVLSLVGLARSVSPSPRLIYFSSSEVYGKSGDAPLVEEGTFVIGPANSPRWSYAAGKIAGEYLALGSGDAHGIPVTVVRCFNTSGPRQMSTYGMVIPRFFEQAIAGDPITVYGDGSQTRCFSYVGDVVENVLRLEAAPEANGEVFNVGSDERISVLELAEKVRRLTGSSSKIAFVPFDDAYGPGFEESSHRVPDLTKLEGVTGSRRFTSLDELLARYFEWVREDVPPHEEVEIPEGRNGRASAPREAERGVRESGLPARGAVRPDASRGLH</sequence>
<dbReference type="Pfam" id="PF01370">
    <property type="entry name" value="Epimerase"/>
    <property type="match status" value="1"/>
</dbReference>
<feature type="domain" description="NAD-dependent epimerase/dehydratase" evidence="6">
    <location>
        <begin position="1"/>
        <end position="242"/>
    </location>
</feature>
<dbReference type="GO" id="GO:0005737">
    <property type="term" value="C:cytoplasm"/>
    <property type="evidence" value="ECO:0007669"/>
    <property type="project" value="TreeGrafter"/>
</dbReference>
<keyword evidence="4" id="KW-0456">Lyase</keyword>
<dbReference type="SUPFAM" id="SSF51735">
    <property type="entry name" value="NAD(P)-binding Rossmann-fold domains"/>
    <property type="match status" value="1"/>
</dbReference>
<feature type="region of interest" description="Disordered" evidence="5">
    <location>
        <begin position="325"/>
        <end position="365"/>
    </location>
</feature>
<dbReference type="InterPro" id="IPR044516">
    <property type="entry name" value="UXS-like"/>
</dbReference>
<dbReference type="InterPro" id="IPR001509">
    <property type="entry name" value="Epimerase_deHydtase"/>
</dbReference>
<name>A0A956SCX7_UNCEI</name>